<protein>
    <recommendedName>
        <fullName evidence="4">PH domain-containing protein</fullName>
    </recommendedName>
</protein>
<keyword evidence="1" id="KW-0812">Transmembrane</keyword>
<reference evidence="3" key="1">
    <citation type="journal article" date="2019" name="Int. J. Syst. Evol. Microbiol.">
        <title>The Global Catalogue of Microorganisms (GCM) 10K type strain sequencing project: providing services to taxonomists for standard genome sequencing and annotation.</title>
        <authorList>
            <consortium name="The Broad Institute Genomics Platform"/>
            <consortium name="The Broad Institute Genome Sequencing Center for Infectious Disease"/>
            <person name="Wu L."/>
            <person name="Ma J."/>
        </authorList>
    </citation>
    <scope>NUCLEOTIDE SEQUENCE [LARGE SCALE GENOMIC DNA]</scope>
    <source>
        <strain evidence="3">JCM 18015</strain>
    </source>
</reference>
<dbReference type="RefSeq" id="WP_259546558.1">
    <property type="nucleotide sequence ID" value="NZ_BAABHW010000001.1"/>
</dbReference>
<organism evidence="2 3">
    <name type="scientific">[Roseibacterium] beibuensis</name>
    <dbReference type="NCBI Taxonomy" id="1193142"/>
    <lineage>
        <taxon>Bacteria</taxon>
        <taxon>Pseudomonadati</taxon>
        <taxon>Pseudomonadota</taxon>
        <taxon>Alphaproteobacteria</taxon>
        <taxon>Rhodobacterales</taxon>
        <taxon>Roseobacteraceae</taxon>
        <taxon>Roseicyclus</taxon>
    </lineage>
</organism>
<gene>
    <name evidence="2" type="ORF">GCM10023209_07780</name>
</gene>
<evidence type="ECO:0000256" key="1">
    <source>
        <dbReference type="SAM" id="Phobius"/>
    </source>
</evidence>
<keyword evidence="1" id="KW-1133">Transmembrane helix</keyword>
<feature type="transmembrane region" description="Helical" evidence="1">
    <location>
        <begin position="38"/>
        <end position="57"/>
    </location>
</feature>
<keyword evidence="3" id="KW-1185">Reference proteome</keyword>
<proteinExistence type="predicted"/>
<evidence type="ECO:0000313" key="2">
    <source>
        <dbReference type="EMBL" id="GAA5067799.1"/>
    </source>
</evidence>
<comment type="caution">
    <text evidence="2">The sequence shown here is derived from an EMBL/GenBank/DDBJ whole genome shotgun (WGS) entry which is preliminary data.</text>
</comment>
<feature type="transmembrane region" description="Helical" evidence="1">
    <location>
        <begin position="12"/>
        <end position="32"/>
    </location>
</feature>
<sequence>MTDTFEYAARPGNTALSLAAFAGLSFLTVQLWAVIPGYVLLLLLPALAISLAQMIFVPNWGLRMGRSVWQLDIGRDKVSIPVGRIAYLEVADRRGQTRIAVVLETGERIAMPKQALPDPLVLIREATSRGIPVRHT</sequence>
<dbReference type="Proteomes" id="UP001499910">
    <property type="component" value="Unassembled WGS sequence"/>
</dbReference>
<accession>A0ABP9L1C2</accession>
<name>A0ABP9L1C2_9RHOB</name>
<dbReference type="EMBL" id="BAABHW010000001">
    <property type="protein sequence ID" value="GAA5067799.1"/>
    <property type="molecule type" value="Genomic_DNA"/>
</dbReference>
<keyword evidence="1" id="KW-0472">Membrane</keyword>
<evidence type="ECO:0000313" key="3">
    <source>
        <dbReference type="Proteomes" id="UP001499910"/>
    </source>
</evidence>
<evidence type="ECO:0008006" key="4">
    <source>
        <dbReference type="Google" id="ProtNLM"/>
    </source>
</evidence>